<feature type="transmembrane region" description="Helical" evidence="1">
    <location>
        <begin position="29"/>
        <end position="48"/>
    </location>
</feature>
<comment type="caution">
    <text evidence="2">The sequence shown here is derived from an EMBL/GenBank/DDBJ whole genome shotgun (WGS) entry which is preliminary data.</text>
</comment>
<dbReference type="EMBL" id="JAWWNJ010000012">
    <property type="protein sequence ID" value="KAK7043529.1"/>
    <property type="molecule type" value="Genomic_DNA"/>
</dbReference>
<reference evidence="2 3" key="1">
    <citation type="journal article" date="2024" name="J Genomics">
        <title>Draft genome sequencing and assembly of Favolaschia claudopus CIRM-BRFM 2984 isolated from oak limbs.</title>
        <authorList>
            <person name="Navarro D."/>
            <person name="Drula E."/>
            <person name="Chaduli D."/>
            <person name="Cazenave R."/>
            <person name="Ahrendt S."/>
            <person name="Wang J."/>
            <person name="Lipzen A."/>
            <person name="Daum C."/>
            <person name="Barry K."/>
            <person name="Grigoriev I.V."/>
            <person name="Favel A."/>
            <person name="Rosso M.N."/>
            <person name="Martin F."/>
        </authorList>
    </citation>
    <scope>NUCLEOTIDE SEQUENCE [LARGE SCALE GENOMIC DNA]</scope>
    <source>
        <strain evidence="2 3">CIRM-BRFM 2984</strain>
    </source>
</reference>
<keyword evidence="1" id="KW-0812">Transmembrane</keyword>
<dbReference type="Proteomes" id="UP001362999">
    <property type="component" value="Unassembled WGS sequence"/>
</dbReference>
<sequence length="76" mass="8430">MRATISIYEDPSLESEKDVWADQESKRTFYVVLAVSIAAVSSVGYVGYQLLGKAAAKTDTGSMWVFVFRSSESLRE</sequence>
<dbReference type="AlphaFoldDB" id="A0AAW0D0A0"/>
<keyword evidence="1" id="KW-0472">Membrane</keyword>
<proteinExistence type="predicted"/>
<evidence type="ECO:0000313" key="3">
    <source>
        <dbReference type="Proteomes" id="UP001362999"/>
    </source>
</evidence>
<evidence type="ECO:0000313" key="2">
    <source>
        <dbReference type="EMBL" id="KAK7043529.1"/>
    </source>
</evidence>
<evidence type="ECO:0000256" key="1">
    <source>
        <dbReference type="SAM" id="Phobius"/>
    </source>
</evidence>
<gene>
    <name evidence="2" type="ORF">R3P38DRAFT_3178095</name>
</gene>
<accession>A0AAW0D0A0</accession>
<organism evidence="2 3">
    <name type="scientific">Favolaschia claudopus</name>
    <dbReference type="NCBI Taxonomy" id="2862362"/>
    <lineage>
        <taxon>Eukaryota</taxon>
        <taxon>Fungi</taxon>
        <taxon>Dikarya</taxon>
        <taxon>Basidiomycota</taxon>
        <taxon>Agaricomycotina</taxon>
        <taxon>Agaricomycetes</taxon>
        <taxon>Agaricomycetidae</taxon>
        <taxon>Agaricales</taxon>
        <taxon>Marasmiineae</taxon>
        <taxon>Mycenaceae</taxon>
        <taxon>Favolaschia</taxon>
    </lineage>
</organism>
<keyword evidence="3" id="KW-1185">Reference proteome</keyword>
<keyword evidence="1" id="KW-1133">Transmembrane helix</keyword>
<name>A0AAW0D0A0_9AGAR</name>
<protein>
    <submittedName>
        <fullName evidence="2">Uncharacterized protein</fullName>
    </submittedName>
</protein>